<keyword evidence="5" id="KW-1185">Reference proteome</keyword>
<evidence type="ECO:0000313" key="4">
    <source>
        <dbReference type="EMBL" id="SDC13676.1"/>
    </source>
</evidence>
<keyword evidence="1" id="KW-0521">NADP</keyword>
<dbReference type="InterPro" id="IPR050005">
    <property type="entry name" value="DenD"/>
</dbReference>
<name>A0A1G6J6Y2_9PROT</name>
<dbReference type="InterPro" id="IPR001509">
    <property type="entry name" value="Epimerase_deHydtase"/>
</dbReference>
<dbReference type="Gene3D" id="3.90.25.10">
    <property type="entry name" value="UDP-galactose 4-epimerase, domain 1"/>
    <property type="match status" value="1"/>
</dbReference>
<dbReference type="RefSeq" id="WP_090659388.1">
    <property type="nucleotide sequence ID" value="NZ_FMZX01000001.1"/>
</dbReference>
<feature type="domain" description="NAD-dependent epimerase/dehydratase" evidence="3">
    <location>
        <begin position="3"/>
        <end position="202"/>
    </location>
</feature>
<keyword evidence="2" id="KW-0119">Carbohydrate metabolism</keyword>
<dbReference type="PANTHER" id="PTHR43103">
    <property type="entry name" value="NUCLEOSIDE-DIPHOSPHATE-SUGAR EPIMERASE"/>
    <property type="match status" value="1"/>
</dbReference>
<sequence>MQITILGGGGFLGRKLAARLAQDGALGDEAITGLTLFDLQAPPAMEAPFPVRCLGGDVADPAQVAAAIPAGTRVVVHLAAVVSAQAEADYDLGLKVNLHGTLAVIEACRRLSAAPRVVFTSSVASFGGGQEARLEDDARQVPGNSYGAEKAAAELLLQDASRRGMLDAVSIRLPTVIVRPGRPNKAASSFVSAILREPLLGLSTELPVPEEFAVWICSPRRAIDWFLHAMTMDTAPLGPDRGINPPGRSATVGLMLSALESVAGPEARALVKHAPDPAIEAIVGGWPASFTAERARRLLGFSEQESLEEIIQGFIEDDLAATRAERGL</sequence>
<dbReference type="STRING" id="938405.SAMN02927895_00246"/>
<dbReference type="EMBL" id="FMZX01000001">
    <property type="protein sequence ID" value="SDC13676.1"/>
    <property type="molecule type" value="Genomic_DNA"/>
</dbReference>
<dbReference type="SUPFAM" id="SSF51735">
    <property type="entry name" value="NAD(P)-binding Rossmann-fold domains"/>
    <property type="match status" value="1"/>
</dbReference>
<dbReference type="GO" id="GO:0016491">
    <property type="term" value="F:oxidoreductase activity"/>
    <property type="evidence" value="ECO:0007669"/>
    <property type="project" value="InterPro"/>
</dbReference>
<evidence type="ECO:0000256" key="1">
    <source>
        <dbReference type="ARBA" id="ARBA00022857"/>
    </source>
</evidence>
<proteinExistence type="predicted"/>
<accession>A0A1G6J6Y2</accession>
<dbReference type="Proteomes" id="UP000198925">
    <property type="component" value="Unassembled WGS sequence"/>
</dbReference>
<reference evidence="4 5" key="1">
    <citation type="submission" date="2016-10" db="EMBL/GenBank/DDBJ databases">
        <authorList>
            <person name="de Groot N.N."/>
        </authorList>
    </citation>
    <scope>NUCLEOTIDE SEQUENCE [LARGE SCALE GENOMIC DNA]</scope>
    <source>
        <strain evidence="4 5">CPCC 100156</strain>
    </source>
</reference>
<dbReference type="InterPro" id="IPR036291">
    <property type="entry name" value="NAD(P)-bd_dom_sf"/>
</dbReference>
<dbReference type="NCBIfam" id="NF043036">
    <property type="entry name" value="ErythonDh"/>
    <property type="match status" value="1"/>
</dbReference>
<organism evidence="4 5">
    <name type="scientific">Belnapia rosea</name>
    <dbReference type="NCBI Taxonomy" id="938405"/>
    <lineage>
        <taxon>Bacteria</taxon>
        <taxon>Pseudomonadati</taxon>
        <taxon>Pseudomonadota</taxon>
        <taxon>Alphaproteobacteria</taxon>
        <taxon>Acetobacterales</taxon>
        <taxon>Roseomonadaceae</taxon>
        <taxon>Belnapia</taxon>
    </lineage>
</organism>
<dbReference type="AlphaFoldDB" id="A0A1G6J6Y2"/>
<evidence type="ECO:0000256" key="2">
    <source>
        <dbReference type="ARBA" id="ARBA00023277"/>
    </source>
</evidence>
<dbReference type="Gene3D" id="3.40.50.720">
    <property type="entry name" value="NAD(P)-binding Rossmann-like Domain"/>
    <property type="match status" value="1"/>
</dbReference>
<dbReference type="Pfam" id="PF01370">
    <property type="entry name" value="Epimerase"/>
    <property type="match status" value="1"/>
</dbReference>
<gene>
    <name evidence="4" type="ORF">SAMN04487779_100159</name>
</gene>
<protein>
    <submittedName>
        <fullName evidence="4">Nucleoside-diphosphate-sugar epimerase</fullName>
    </submittedName>
</protein>
<dbReference type="PANTHER" id="PTHR43103:SF3">
    <property type="entry name" value="ADP-L-GLYCERO-D-MANNO-HEPTOSE-6-EPIMERASE"/>
    <property type="match status" value="1"/>
</dbReference>
<evidence type="ECO:0000313" key="5">
    <source>
        <dbReference type="Proteomes" id="UP000198925"/>
    </source>
</evidence>
<evidence type="ECO:0000259" key="3">
    <source>
        <dbReference type="Pfam" id="PF01370"/>
    </source>
</evidence>